<dbReference type="EMBL" id="JABJVM010000032">
    <property type="protein sequence ID" value="MBA3927906.1"/>
    <property type="molecule type" value="Genomic_DNA"/>
</dbReference>
<dbReference type="RefSeq" id="WP_181677960.1">
    <property type="nucleotide sequence ID" value="NZ_JABJVM010000032.1"/>
</dbReference>
<comment type="caution">
    <text evidence="1">The sequence shown here is derived from an EMBL/GenBank/DDBJ whole genome shotgun (WGS) entry which is preliminary data.</text>
</comment>
<name>A0A7W1T9M4_9LIST</name>
<proteinExistence type="predicted"/>
<reference evidence="1 2" key="2">
    <citation type="submission" date="2020-08" db="EMBL/GenBank/DDBJ databases">
        <title>Listeria ohnekaius sp. nov. and Listeria portnoyii sp. nov. isolated from non-agricultural and natural environments.</title>
        <authorList>
            <person name="Weller D."/>
            <person name="Belias A.M."/>
            <person name="Liao J."/>
            <person name="Guo S."/>
            <person name="Orsi R.H."/>
            <person name="Wiedmann M."/>
        </authorList>
    </citation>
    <scope>NUCLEOTIDE SEQUENCE [LARGE SCALE GENOMIC DNA]</scope>
    <source>
        <strain evidence="1 2">FSL W9-0585</strain>
    </source>
</reference>
<accession>A0A7W1T9M4</accession>
<reference evidence="1 2" key="1">
    <citation type="submission" date="2020-05" db="EMBL/GenBank/DDBJ databases">
        <authorList>
            <person name="Carlin C.R."/>
        </authorList>
    </citation>
    <scope>NUCLEOTIDE SEQUENCE [LARGE SCALE GENOMIC DNA]</scope>
    <source>
        <strain evidence="1 2">FSL W9-0585</strain>
    </source>
</reference>
<evidence type="ECO:0000313" key="1">
    <source>
        <dbReference type="EMBL" id="MBA3927906.1"/>
    </source>
</evidence>
<sequence length="74" mass="8199">MIFLIALFIVTACAIIRSTSGNFKIKLMVVFPFLYALCTSPVDTLLVSGSIVGVMMAALYMMRLSKEVTEKEME</sequence>
<dbReference type="AlphaFoldDB" id="A0A7W1T9M4"/>
<protein>
    <submittedName>
        <fullName evidence="1">Uncharacterized protein</fullName>
    </submittedName>
</protein>
<gene>
    <name evidence="1" type="ORF">HPK16_16330</name>
</gene>
<evidence type="ECO:0000313" key="2">
    <source>
        <dbReference type="Proteomes" id="UP000548787"/>
    </source>
</evidence>
<organism evidence="1 2">
    <name type="scientific">Listeria rustica</name>
    <dbReference type="NCBI Taxonomy" id="2713503"/>
    <lineage>
        <taxon>Bacteria</taxon>
        <taxon>Bacillati</taxon>
        <taxon>Bacillota</taxon>
        <taxon>Bacilli</taxon>
        <taxon>Bacillales</taxon>
        <taxon>Listeriaceae</taxon>
        <taxon>Listeria</taxon>
    </lineage>
</organism>
<keyword evidence="2" id="KW-1185">Reference proteome</keyword>
<dbReference type="Proteomes" id="UP000548787">
    <property type="component" value="Unassembled WGS sequence"/>
</dbReference>